<evidence type="ECO:0000313" key="3">
    <source>
        <dbReference type="Proteomes" id="UP000199426"/>
    </source>
</evidence>
<dbReference type="STRING" id="445960.SAMN05421542_1096"/>
<reference evidence="2 4" key="2">
    <citation type="submission" date="2018-06" db="EMBL/GenBank/DDBJ databases">
        <authorList>
            <consortium name="Pathogen Informatics"/>
            <person name="Doyle S."/>
        </authorList>
    </citation>
    <scope>NUCLEOTIDE SEQUENCE [LARGE SCALE GENOMIC DNA]</scope>
    <source>
        <strain evidence="2 4">NCTC13492</strain>
    </source>
</reference>
<dbReference type="AlphaFoldDB" id="A0A2X2VTS0"/>
<dbReference type="OrthoDB" id="1098628at2"/>
<sequence length="66" mass="7771">MLEQSYGLFYFLKSSKNKTIRTVYVRITIDGIPKEASTRRQWDLNRWDQKAAADETLAKRIYAGKE</sequence>
<organism evidence="2 4">
    <name type="scientific">Chryseobacterium jejuense</name>
    <dbReference type="NCBI Taxonomy" id="445960"/>
    <lineage>
        <taxon>Bacteria</taxon>
        <taxon>Pseudomonadati</taxon>
        <taxon>Bacteroidota</taxon>
        <taxon>Flavobacteriia</taxon>
        <taxon>Flavobacteriales</taxon>
        <taxon>Weeksellaceae</taxon>
        <taxon>Chryseobacterium group</taxon>
        <taxon>Chryseobacterium</taxon>
    </lineage>
</organism>
<dbReference type="EMBL" id="UAWB01000002">
    <property type="protein sequence ID" value="SQB26955.1"/>
    <property type="molecule type" value="Genomic_DNA"/>
</dbReference>
<evidence type="ECO:0000313" key="4">
    <source>
        <dbReference type="Proteomes" id="UP000251670"/>
    </source>
</evidence>
<gene>
    <name evidence="2" type="ORF">NCTC13492_00635</name>
    <name evidence="1" type="ORF">SAMN05421542_1096</name>
</gene>
<protein>
    <recommendedName>
        <fullName evidence="5">Arm DNA-binding domain-containing protein</fullName>
    </recommendedName>
</protein>
<dbReference type="RefSeq" id="WP_089734263.1">
    <property type="nucleotide sequence ID" value="NZ_FNEG01000001.1"/>
</dbReference>
<accession>A0A2X2VTS0</accession>
<name>A0A2X2VTS0_CHRJE</name>
<keyword evidence="3" id="KW-1185">Reference proteome</keyword>
<evidence type="ECO:0008006" key="5">
    <source>
        <dbReference type="Google" id="ProtNLM"/>
    </source>
</evidence>
<dbReference type="Proteomes" id="UP000251670">
    <property type="component" value="Unassembled WGS sequence"/>
</dbReference>
<reference evidence="1 3" key="1">
    <citation type="submission" date="2016-10" db="EMBL/GenBank/DDBJ databases">
        <authorList>
            <person name="Varghese N."/>
            <person name="Submissions S."/>
        </authorList>
    </citation>
    <scope>NUCLEOTIDE SEQUENCE [LARGE SCALE GENOMIC DNA]</scope>
    <source>
        <strain evidence="1 3">DSM 19299</strain>
    </source>
</reference>
<dbReference type="Proteomes" id="UP000199426">
    <property type="component" value="Unassembled WGS sequence"/>
</dbReference>
<evidence type="ECO:0000313" key="1">
    <source>
        <dbReference type="EMBL" id="SDI40018.1"/>
    </source>
</evidence>
<evidence type="ECO:0000313" key="2">
    <source>
        <dbReference type="EMBL" id="SQB26955.1"/>
    </source>
</evidence>
<dbReference type="EMBL" id="FNEG01000001">
    <property type="protein sequence ID" value="SDI40018.1"/>
    <property type="molecule type" value="Genomic_DNA"/>
</dbReference>
<proteinExistence type="predicted"/>